<dbReference type="Gene3D" id="1.10.555.10">
    <property type="entry name" value="Rho GTPase activation protein"/>
    <property type="match status" value="1"/>
</dbReference>
<dbReference type="PANTHER" id="PTHR45899">
    <property type="entry name" value="RHO GTPASE ACTIVATING PROTEIN AT 15B, ISOFORM C"/>
    <property type="match status" value="1"/>
</dbReference>
<dbReference type="SMART" id="SM00324">
    <property type="entry name" value="RhoGAP"/>
    <property type="match status" value="1"/>
</dbReference>
<dbReference type="PROSITE" id="PS50238">
    <property type="entry name" value="RHOGAP"/>
    <property type="match status" value="1"/>
</dbReference>
<keyword evidence="2" id="KW-1185">Reference proteome</keyword>
<dbReference type="InterPro" id="IPR000198">
    <property type="entry name" value="RhoGAP_dom"/>
</dbReference>
<protein>
    <submittedName>
        <fullName evidence="3">Rho-GAP domain-containing protein</fullName>
    </submittedName>
</protein>
<evidence type="ECO:0000259" key="1">
    <source>
        <dbReference type="PROSITE" id="PS50238"/>
    </source>
</evidence>
<dbReference type="Pfam" id="PF00620">
    <property type="entry name" value="RhoGAP"/>
    <property type="match status" value="1"/>
</dbReference>
<sequence>MISEQRLTFDDIPVIVEKCVNFIAVHGINVEGIHRLSGTASKVKQLFDDFQRDPYSVHLRIEDYCVHDVASVLRKFLRQLKEPLITTELRSSFIEASCVQEAGTRHLQCKLLLRQLPLINYRTLRKILSHLKYVADNCQTNMMNVQNLSAIFGPTLFTVDRDDIEGINFTSTSQAILLTADMILYFNWLFDVDEAELAKEIIIQQVAKDLTQHQTK</sequence>
<dbReference type="GO" id="GO:0005547">
    <property type="term" value="F:phosphatidylinositol-3,4,5-trisphosphate binding"/>
    <property type="evidence" value="ECO:0007669"/>
    <property type="project" value="TreeGrafter"/>
</dbReference>
<dbReference type="InterPro" id="IPR008936">
    <property type="entry name" value="Rho_GTPase_activation_prot"/>
</dbReference>
<proteinExistence type="predicted"/>
<reference evidence="3" key="1">
    <citation type="submission" date="2022-11" db="UniProtKB">
        <authorList>
            <consortium name="WormBaseParasite"/>
        </authorList>
    </citation>
    <scope>IDENTIFICATION</scope>
</reference>
<dbReference type="WBParaSite" id="nRc.2.0.1.t08862-RA">
    <property type="protein sequence ID" value="nRc.2.0.1.t08862-RA"/>
    <property type="gene ID" value="nRc.2.0.1.g08862"/>
</dbReference>
<name>A0A915I400_ROMCU</name>
<dbReference type="InterPro" id="IPR052227">
    <property type="entry name" value="Arf-Rho-GAP_ANK-PH_domain"/>
</dbReference>
<evidence type="ECO:0000313" key="3">
    <source>
        <dbReference type="WBParaSite" id="nRc.2.0.1.t08862-RA"/>
    </source>
</evidence>
<dbReference type="PANTHER" id="PTHR45899:SF2">
    <property type="entry name" value="RHO GTPASE ACTIVATING PROTEIN AT 15B, ISOFORM C"/>
    <property type="match status" value="1"/>
</dbReference>
<feature type="domain" description="Rho-GAP" evidence="1">
    <location>
        <begin position="1"/>
        <end position="190"/>
    </location>
</feature>
<dbReference type="Proteomes" id="UP000887565">
    <property type="component" value="Unplaced"/>
</dbReference>
<organism evidence="2 3">
    <name type="scientific">Romanomermis culicivorax</name>
    <name type="common">Nematode worm</name>
    <dbReference type="NCBI Taxonomy" id="13658"/>
    <lineage>
        <taxon>Eukaryota</taxon>
        <taxon>Metazoa</taxon>
        <taxon>Ecdysozoa</taxon>
        <taxon>Nematoda</taxon>
        <taxon>Enoplea</taxon>
        <taxon>Dorylaimia</taxon>
        <taxon>Mermithida</taxon>
        <taxon>Mermithoidea</taxon>
        <taxon>Mermithidae</taxon>
        <taxon>Romanomermis</taxon>
    </lineage>
</organism>
<dbReference type="AlphaFoldDB" id="A0A915I400"/>
<dbReference type="GO" id="GO:0005737">
    <property type="term" value="C:cytoplasm"/>
    <property type="evidence" value="ECO:0007669"/>
    <property type="project" value="TreeGrafter"/>
</dbReference>
<dbReference type="OMA" id="LACINQC"/>
<dbReference type="SUPFAM" id="SSF48350">
    <property type="entry name" value="GTPase activation domain, GAP"/>
    <property type="match status" value="1"/>
</dbReference>
<dbReference type="GO" id="GO:0007165">
    <property type="term" value="P:signal transduction"/>
    <property type="evidence" value="ECO:0007669"/>
    <property type="project" value="InterPro"/>
</dbReference>
<evidence type="ECO:0000313" key="2">
    <source>
        <dbReference type="Proteomes" id="UP000887565"/>
    </source>
</evidence>
<accession>A0A915I400</accession>